<dbReference type="Proteomes" id="UP001478862">
    <property type="component" value="Unassembled WGS sequence"/>
</dbReference>
<proteinExistence type="predicted"/>
<evidence type="ECO:0000313" key="2">
    <source>
        <dbReference type="Proteomes" id="UP001478862"/>
    </source>
</evidence>
<evidence type="ECO:0000313" key="1">
    <source>
        <dbReference type="EMBL" id="MEQ6355161.1"/>
    </source>
</evidence>
<comment type="caution">
    <text evidence="1">The sequence shown here is derived from an EMBL/GenBank/DDBJ whole genome shotgun (WGS) entry which is preliminary data.</text>
</comment>
<keyword evidence="2" id="KW-1185">Reference proteome</keyword>
<name>A0ABV1MRL6_9BACI</name>
<protein>
    <recommendedName>
        <fullName evidence="3">Immunity protein 63 domain-containing protein</fullName>
    </recommendedName>
</protein>
<reference evidence="1 2" key="1">
    <citation type="submission" date="2024-06" db="EMBL/GenBank/DDBJ databases">
        <title>Lysinibacillus zambalefons sp. nov., a Novel Firmicute Isolated from the Poon Bato Zambales Hyperalkaline Spring.</title>
        <authorList>
            <person name="Aja J.A."/>
            <person name="Lazaro J.E.H."/>
            <person name="Llorin L.D."/>
            <person name="Lim K.R."/>
            <person name="Teodosio J."/>
            <person name="Dalisay D.S."/>
        </authorList>
    </citation>
    <scope>NUCLEOTIDE SEQUENCE [LARGE SCALE GENOMIC DNA]</scope>
    <source>
        <strain evidence="1 2">M3</strain>
    </source>
</reference>
<organism evidence="1 2">
    <name type="scientific">Lysinibacillus zambalensis</name>
    <dbReference type="NCBI Taxonomy" id="3160866"/>
    <lineage>
        <taxon>Bacteria</taxon>
        <taxon>Bacillati</taxon>
        <taxon>Bacillota</taxon>
        <taxon>Bacilli</taxon>
        <taxon>Bacillales</taxon>
        <taxon>Bacillaceae</taxon>
        <taxon>Lysinibacillus</taxon>
    </lineage>
</organism>
<evidence type="ECO:0008006" key="3">
    <source>
        <dbReference type="Google" id="ProtNLM"/>
    </source>
</evidence>
<dbReference type="EMBL" id="JBEGDG010000007">
    <property type="protein sequence ID" value="MEQ6355161.1"/>
    <property type="molecule type" value="Genomic_DNA"/>
</dbReference>
<sequence>MQIRFLKWYESADKNEHGDLILGKKYMTNSDIKVFQRYYKLIMFMKSEVKINSDGSYKPEYNTDHVFTANLILRSVEYVHDEKVIKVLDKVVHEDRLIKFYIQLFASLNYDHDLFEFAVNYFDTYGEINGNWSTLKI</sequence>
<dbReference type="RefSeq" id="WP_349659790.1">
    <property type="nucleotide sequence ID" value="NZ_JBEGDG010000007.1"/>
</dbReference>
<accession>A0ABV1MRL6</accession>
<gene>
    <name evidence="1" type="ORF">ABNX05_11080</name>
</gene>